<organism evidence="2 3">
    <name type="scientific">Mesorhabditis belari</name>
    <dbReference type="NCBI Taxonomy" id="2138241"/>
    <lineage>
        <taxon>Eukaryota</taxon>
        <taxon>Metazoa</taxon>
        <taxon>Ecdysozoa</taxon>
        <taxon>Nematoda</taxon>
        <taxon>Chromadorea</taxon>
        <taxon>Rhabditida</taxon>
        <taxon>Rhabditina</taxon>
        <taxon>Rhabditomorpha</taxon>
        <taxon>Rhabditoidea</taxon>
        <taxon>Rhabditidae</taxon>
        <taxon>Mesorhabditinae</taxon>
        <taxon>Mesorhabditis</taxon>
    </lineage>
</organism>
<accession>A0AAF3J1M7</accession>
<feature type="transmembrane region" description="Helical" evidence="1">
    <location>
        <begin position="56"/>
        <end position="75"/>
    </location>
</feature>
<reference evidence="3" key="1">
    <citation type="submission" date="2024-02" db="UniProtKB">
        <authorList>
            <consortium name="WormBaseParasite"/>
        </authorList>
    </citation>
    <scope>IDENTIFICATION</scope>
</reference>
<evidence type="ECO:0000256" key="1">
    <source>
        <dbReference type="SAM" id="Phobius"/>
    </source>
</evidence>
<keyword evidence="1" id="KW-1133">Transmembrane helix</keyword>
<sequence length="154" mass="16964">MAIVTRTTTSSGTRTTTTSSIPMWLVKLITVILCSVILFIIYLLDNSVRTYYARTFILIGLTCGALLGWSIGSVLQQFLSYRNVEIIINLILTALSGLSAILLIIYLVETNDSSGSQRFKLMIGAAVSFVIQAFVCLLTLSWAWYGNVIIVRSV</sequence>
<feature type="transmembrane region" description="Helical" evidence="1">
    <location>
        <begin position="121"/>
        <end position="145"/>
    </location>
</feature>
<dbReference type="AlphaFoldDB" id="A0AAF3J1M7"/>
<keyword evidence="2" id="KW-1185">Reference proteome</keyword>
<evidence type="ECO:0000313" key="2">
    <source>
        <dbReference type="Proteomes" id="UP000887575"/>
    </source>
</evidence>
<feature type="transmembrane region" description="Helical" evidence="1">
    <location>
        <begin position="87"/>
        <end position="109"/>
    </location>
</feature>
<feature type="transmembrane region" description="Helical" evidence="1">
    <location>
        <begin position="24"/>
        <end position="44"/>
    </location>
</feature>
<protein>
    <submittedName>
        <fullName evidence="3">Uncharacterized protein</fullName>
    </submittedName>
</protein>
<keyword evidence="1" id="KW-0812">Transmembrane</keyword>
<dbReference type="WBParaSite" id="MBELARI_LOCUS10553">
    <property type="protein sequence ID" value="MBELARI_LOCUS10553"/>
    <property type="gene ID" value="MBELARI_LOCUS10553"/>
</dbReference>
<proteinExistence type="predicted"/>
<dbReference type="Proteomes" id="UP000887575">
    <property type="component" value="Unassembled WGS sequence"/>
</dbReference>
<evidence type="ECO:0000313" key="3">
    <source>
        <dbReference type="WBParaSite" id="MBELARI_LOCUS10553"/>
    </source>
</evidence>
<keyword evidence="1" id="KW-0472">Membrane</keyword>
<name>A0AAF3J1M7_9BILA</name>